<name>A0A8H5XSJ3_9HYPO</name>
<sequence length="587" mass="66573">MATVTHPSRMTVPLQGYSTINANTEFAEDLGPCKHCAGCRPDITDMVSSNTASVCVFCNKQGRLLKCSACNDVHTDSKPSTGHFRVILFPQQAAQPEFAWGFVNDKTELVIEHPSIADWKTAMHKRYKENDQDPLIVHALSQDQAMWSKKLGHAVRVASWQPPNGPSGHLEHFNDTILSLTGLMRGRHYGPLVAFAYKLDADFNYALMDDMSTNDFRHLIDFFNNSDWNPTIGDIDRYPAKTTSALFIPDPVIRGEKQEQLSICHVINTHNPVLEVNIASKINLKQTCWHAMCDPMNSPLKQLCPNGLMWTAFLLGPLLLELPWISRNALLTDIHNTGSRKSMPRGRIVLSYARFLSRSMHLGFKRISANELCMGDGIIIYDAFGQKIDPLHVLAYDEFMYRQFHTEEKKRNCTKKNLLKFWIDLKTGKDKIKNQKEAHLRLDFSSAVSPYHNNNTKESSILGEGPSKLFLHLRSLFQNKDFRAMDEAVWVDALFNQKARIARWHLDKKFWEDDLNGVFHYQIESLVLEDTLTQGEEADMPLQTSIVRSVPDGQEKEHEKGESTQAFTEGGLNLADLAAATLNIMQK</sequence>
<keyword evidence="2" id="KW-1185">Reference proteome</keyword>
<evidence type="ECO:0000313" key="1">
    <source>
        <dbReference type="EMBL" id="KAF5699395.1"/>
    </source>
</evidence>
<reference evidence="1 2" key="1">
    <citation type="submission" date="2020-05" db="EMBL/GenBank/DDBJ databases">
        <title>Identification and distribution of gene clusters putatively required for synthesis of sphingolipid metabolism inhibitors in phylogenetically diverse species of the filamentous fungus Fusarium.</title>
        <authorList>
            <person name="Kim H.-S."/>
            <person name="Busman M."/>
            <person name="Brown D.W."/>
            <person name="Divon H."/>
            <person name="Uhlig S."/>
            <person name="Proctor R.H."/>
        </authorList>
    </citation>
    <scope>NUCLEOTIDE SEQUENCE [LARGE SCALE GENOMIC DNA]</scope>
    <source>
        <strain evidence="1 2">NRRL 66235</strain>
    </source>
</reference>
<evidence type="ECO:0000313" key="2">
    <source>
        <dbReference type="Proteomes" id="UP000544331"/>
    </source>
</evidence>
<dbReference type="EMBL" id="JAAOAN010000816">
    <property type="protein sequence ID" value="KAF5699395.1"/>
    <property type="molecule type" value="Genomic_DNA"/>
</dbReference>
<accession>A0A8H5XSJ3</accession>
<protein>
    <submittedName>
        <fullName evidence="1">Uncharacterized protein</fullName>
    </submittedName>
</protein>
<gene>
    <name evidence="1" type="ORF">FMUND_14770</name>
</gene>
<organism evidence="1 2">
    <name type="scientific">Fusarium mundagurra</name>
    <dbReference type="NCBI Taxonomy" id="1567541"/>
    <lineage>
        <taxon>Eukaryota</taxon>
        <taxon>Fungi</taxon>
        <taxon>Dikarya</taxon>
        <taxon>Ascomycota</taxon>
        <taxon>Pezizomycotina</taxon>
        <taxon>Sordariomycetes</taxon>
        <taxon>Hypocreomycetidae</taxon>
        <taxon>Hypocreales</taxon>
        <taxon>Nectriaceae</taxon>
        <taxon>Fusarium</taxon>
        <taxon>Fusarium fujikuroi species complex</taxon>
    </lineage>
</organism>
<dbReference type="OrthoDB" id="437457at2759"/>
<comment type="caution">
    <text evidence="1">The sequence shown here is derived from an EMBL/GenBank/DDBJ whole genome shotgun (WGS) entry which is preliminary data.</text>
</comment>
<proteinExistence type="predicted"/>
<dbReference type="Proteomes" id="UP000544331">
    <property type="component" value="Unassembled WGS sequence"/>
</dbReference>
<dbReference type="AlphaFoldDB" id="A0A8H5XSJ3"/>